<evidence type="ECO:0000313" key="1">
    <source>
        <dbReference type="EMBL" id="DAZ99248.1"/>
    </source>
</evidence>
<reference evidence="1" key="2">
    <citation type="journal article" date="2023" name="Microbiol Resour">
        <title>Decontamination and Annotation of the Draft Genome Sequence of the Oomycete Lagenidium giganteum ARSEF 373.</title>
        <authorList>
            <person name="Morgan W.R."/>
            <person name="Tartar A."/>
        </authorList>
    </citation>
    <scope>NUCLEOTIDE SEQUENCE</scope>
    <source>
        <strain evidence="1">ARSEF 373</strain>
    </source>
</reference>
<organism evidence="1 2">
    <name type="scientific">Lagenidium giganteum</name>
    <dbReference type="NCBI Taxonomy" id="4803"/>
    <lineage>
        <taxon>Eukaryota</taxon>
        <taxon>Sar</taxon>
        <taxon>Stramenopiles</taxon>
        <taxon>Oomycota</taxon>
        <taxon>Peronosporomycetes</taxon>
        <taxon>Pythiales</taxon>
        <taxon>Pythiaceae</taxon>
    </lineage>
</organism>
<proteinExistence type="predicted"/>
<evidence type="ECO:0008006" key="3">
    <source>
        <dbReference type="Google" id="ProtNLM"/>
    </source>
</evidence>
<sequence>MQTFDDFMTLTRSELAQICKENKPTPVLEVAVIAREFKCDVLFLPVGYPELNPIELVWGCTSQSITLHSHLPRWRHRRTQRSMHSTAQNGNGMSDIVSQWSRCSLTRQM</sequence>
<accession>A0AAV2Z1H9</accession>
<evidence type="ECO:0000313" key="2">
    <source>
        <dbReference type="Proteomes" id="UP001146120"/>
    </source>
</evidence>
<comment type="caution">
    <text evidence="1">The sequence shown here is derived from an EMBL/GenBank/DDBJ whole genome shotgun (WGS) entry which is preliminary data.</text>
</comment>
<dbReference type="AlphaFoldDB" id="A0AAV2Z1H9"/>
<protein>
    <recommendedName>
        <fullName evidence="3">Tc1-like transposase DDE domain-containing protein</fullName>
    </recommendedName>
</protein>
<keyword evidence="2" id="KW-1185">Reference proteome</keyword>
<dbReference type="Proteomes" id="UP001146120">
    <property type="component" value="Unassembled WGS sequence"/>
</dbReference>
<dbReference type="EMBL" id="DAKRPA010000087">
    <property type="protein sequence ID" value="DAZ99248.1"/>
    <property type="molecule type" value="Genomic_DNA"/>
</dbReference>
<gene>
    <name evidence="1" type="ORF">N0F65_008115</name>
</gene>
<name>A0AAV2Z1H9_9STRA</name>
<reference evidence="1" key="1">
    <citation type="submission" date="2022-11" db="EMBL/GenBank/DDBJ databases">
        <authorList>
            <person name="Morgan W.R."/>
            <person name="Tartar A."/>
        </authorList>
    </citation>
    <scope>NUCLEOTIDE SEQUENCE</scope>
    <source>
        <strain evidence="1">ARSEF 373</strain>
    </source>
</reference>